<proteinExistence type="predicted"/>
<organism evidence="1 2">
    <name type="scientific">Anopheles maculatus</name>
    <dbReference type="NCBI Taxonomy" id="74869"/>
    <lineage>
        <taxon>Eukaryota</taxon>
        <taxon>Metazoa</taxon>
        <taxon>Ecdysozoa</taxon>
        <taxon>Arthropoda</taxon>
        <taxon>Hexapoda</taxon>
        <taxon>Insecta</taxon>
        <taxon>Pterygota</taxon>
        <taxon>Neoptera</taxon>
        <taxon>Endopterygota</taxon>
        <taxon>Diptera</taxon>
        <taxon>Nematocera</taxon>
        <taxon>Culicoidea</taxon>
        <taxon>Culicidae</taxon>
        <taxon>Anophelinae</taxon>
        <taxon>Anopheles</taxon>
        <taxon>Anopheles maculatus group</taxon>
    </lineage>
</organism>
<protein>
    <submittedName>
        <fullName evidence="1">Uncharacterized protein</fullName>
    </submittedName>
</protein>
<evidence type="ECO:0000313" key="1">
    <source>
        <dbReference type="EnsemblMetazoa" id="AMAM004099-PA"/>
    </source>
</evidence>
<dbReference type="VEuPathDB" id="VectorBase:AMAM004099"/>
<dbReference type="EnsemblMetazoa" id="AMAM004099-RA">
    <property type="protein sequence ID" value="AMAM004099-PA"/>
    <property type="gene ID" value="AMAM004099"/>
</dbReference>
<accession>A0A182SCM7</accession>
<keyword evidence="2" id="KW-1185">Reference proteome</keyword>
<sequence>MVPHHHRLDRAPSSFTSAALVAMELVRIPKRYRHNSCLERAMFDDGAFGTPAGCFTQGCNTLLLPGSLWCECTQAHTATPMPGMPGQWNESEREREIEQCFGSIFFSPQFFAVASRRMWYARLIISDFFVAFYQR</sequence>
<name>A0A182SCM7_9DIPT</name>
<dbReference type="Proteomes" id="UP000075901">
    <property type="component" value="Unassembled WGS sequence"/>
</dbReference>
<evidence type="ECO:0000313" key="2">
    <source>
        <dbReference type="Proteomes" id="UP000075901"/>
    </source>
</evidence>
<reference evidence="1" key="2">
    <citation type="submission" date="2020-05" db="UniProtKB">
        <authorList>
            <consortium name="EnsemblMetazoa"/>
        </authorList>
    </citation>
    <scope>IDENTIFICATION</scope>
    <source>
        <strain evidence="1">maculatus3</strain>
    </source>
</reference>
<dbReference type="AlphaFoldDB" id="A0A182SCM7"/>
<reference evidence="2" key="1">
    <citation type="submission" date="2013-09" db="EMBL/GenBank/DDBJ databases">
        <title>The Genome Sequence of Anopheles maculatus species B.</title>
        <authorList>
            <consortium name="The Broad Institute Genomics Platform"/>
            <person name="Neafsey D.E."/>
            <person name="Besansky N."/>
            <person name="Howell P."/>
            <person name="Walton C."/>
            <person name="Young S.K."/>
            <person name="Zeng Q."/>
            <person name="Gargeya S."/>
            <person name="Fitzgerald M."/>
            <person name="Haas B."/>
            <person name="Abouelleil A."/>
            <person name="Allen A.W."/>
            <person name="Alvarado L."/>
            <person name="Arachchi H.M."/>
            <person name="Berlin A.M."/>
            <person name="Chapman S.B."/>
            <person name="Gainer-Dewar J."/>
            <person name="Goldberg J."/>
            <person name="Griggs A."/>
            <person name="Gujja S."/>
            <person name="Hansen M."/>
            <person name="Howarth C."/>
            <person name="Imamovic A."/>
            <person name="Ireland A."/>
            <person name="Larimer J."/>
            <person name="McCowan C."/>
            <person name="Murphy C."/>
            <person name="Pearson M."/>
            <person name="Poon T.W."/>
            <person name="Priest M."/>
            <person name="Roberts A."/>
            <person name="Saif S."/>
            <person name="Shea T."/>
            <person name="Sisk P."/>
            <person name="Sykes S."/>
            <person name="Wortman J."/>
            <person name="Nusbaum C."/>
            <person name="Birren B."/>
        </authorList>
    </citation>
    <scope>NUCLEOTIDE SEQUENCE [LARGE SCALE GENOMIC DNA]</scope>
    <source>
        <strain evidence="2">maculatus3</strain>
    </source>
</reference>